<evidence type="ECO:0000313" key="3">
    <source>
        <dbReference type="Proteomes" id="UP000034228"/>
    </source>
</evidence>
<dbReference type="EMBL" id="LAHO01000032">
    <property type="protein sequence ID" value="KKO43795.1"/>
    <property type="molecule type" value="Genomic_DNA"/>
</dbReference>
<sequence length="182" mass="21021">MSWKKFYFGNEKPSLKRQCLTHFAMFFILSSPYAFIADFSPESWIFYTGLGISILVTLISIFHIWNVRERFSLLMHYGFIKRTVAIGSLPLIAFLFTGAFTIYTVPGLTTNVIGQNVSVLGKFDKKEGVSRRSCRYRFSSEILKYRFPPYLCVGKSQYERETSEYTVIAKKSFLGVLYEAVE</sequence>
<proteinExistence type="predicted"/>
<reference evidence="2 3" key="1">
    <citation type="submission" date="2015-03" db="EMBL/GenBank/DDBJ databases">
        <title>Draft genome sequences of two protease-producing strains of Arsukibacterium isolated from two cold and alkaline environments.</title>
        <authorList>
            <person name="Lylloff J.E."/>
            <person name="Skov L.B."/>
            <person name="Jepsen M."/>
            <person name="Hallin P.F."/>
            <person name="Sorensen S.J."/>
            <person name="Stougaard P."/>
            <person name="Glaring M.A."/>
        </authorList>
    </citation>
    <scope>NUCLEOTIDE SEQUENCE [LARGE SCALE GENOMIC DNA]</scope>
    <source>
        <strain evidence="2 3">GCM72</strain>
    </source>
</reference>
<evidence type="ECO:0000313" key="2">
    <source>
        <dbReference type="EMBL" id="KKO43795.1"/>
    </source>
</evidence>
<dbReference type="Proteomes" id="UP000034228">
    <property type="component" value="Unassembled WGS sequence"/>
</dbReference>
<gene>
    <name evidence="2" type="ORF">WG68_18860</name>
</gene>
<accession>A0A0M2V2E2</accession>
<keyword evidence="3" id="KW-1185">Reference proteome</keyword>
<protein>
    <submittedName>
        <fullName evidence="2">Uncharacterized protein</fullName>
    </submittedName>
</protein>
<comment type="caution">
    <text evidence="2">The sequence shown here is derived from an EMBL/GenBank/DDBJ whole genome shotgun (WGS) entry which is preliminary data.</text>
</comment>
<keyword evidence="1" id="KW-0812">Transmembrane</keyword>
<feature type="transmembrane region" description="Helical" evidence="1">
    <location>
        <begin position="86"/>
        <end position="105"/>
    </location>
</feature>
<feature type="transmembrane region" description="Helical" evidence="1">
    <location>
        <begin position="44"/>
        <end position="65"/>
    </location>
</feature>
<organism evidence="2 3">
    <name type="scientific">Arsukibacterium ikkense</name>
    <dbReference type="NCBI Taxonomy" id="336831"/>
    <lineage>
        <taxon>Bacteria</taxon>
        <taxon>Pseudomonadati</taxon>
        <taxon>Pseudomonadota</taxon>
        <taxon>Gammaproteobacteria</taxon>
        <taxon>Chromatiales</taxon>
        <taxon>Chromatiaceae</taxon>
        <taxon>Arsukibacterium</taxon>
    </lineage>
</organism>
<dbReference type="OrthoDB" id="5999042at2"/>
<evidence type="ECO:0000256" key="1">
    <source>
        <dbReference type="SAM" id="Phobius"/>
    </source>
</evidence>
<keyword evidence="1" id="KW-0472">Membrane</keyword>
<keyword evidence="1" id="KW-1133">Transmembrane helix</keyword>
<name>A0A0M2V2E2_9GAMM</name>
<dbReference type="RefSeq" id="WP_046559267.1">
    <property type="nucleotide sequence ID" value="NZ_LAHO01000032.1"/>
</dbReference>
<dbReference type="AlphaFoldDB" id="A0A0M2V2E2"/>